<dbReference type="GO" id="GO:0006438">
    <property type="term" value="P:valyl-tRNA aminoacylation"/>
    <property type="evidence" value="ECO:0007669"/>
    <property type="project" value="InterPro"/>
</dbReference>
<keyword evidence="4" id="KW-0067">ATP-binding</keyword>
<dbReference type="GO" id="GO:0005524">
    <property type="term" value="F:ATP binding"/>
    <property type="evidence" value="ECO:0007669"/>
    <property type="project" value="UniProtKB-KW"/>
</dbReference>
<dbReference type="GO" id="GO:0005829">
    <property type="term" value="C:cytosol"/>
    <property type="evidence" value="ECO:0007669"/>
    <property type="project" value="TreeGrafter"/>
</dbReference>
<comment type="catalytic activity">
    <reaction evidence="8">
        <text>tRNA(Val) + L-valine + ATP = L-valyl-tRNA(Val) + AMP + diphosphate</text>
        <dbReference type="Rhea" id="RHEA:10704"/>
        <dbReference type="Rhea" id="RHEA-COMP:9672"/>
        <dbReference type="Rhea" id="RHEA-COMP:9708"/>
        <dbReference type="ChEBI" id="CHEBI:30616"/>
        <dbReference type="ChEBI" id="CHEBI:33019"/>
        <dbReference type="ChEBI" id="CHEBI:57762"/>
        <dbReference type="ChEBI" id="CHEBI:78442"/>
        <dbReference type="ChEBI" id="CHEBI:78537"/>
        <dbReference type="ChEBI" id="CHEBI:456215"/>
        <dbReference type="EC" id="6.1.1.9"/>
    </reaction>
</comment>
<dbReference type="InterPro" id="IPR002303">
    <property type="entry name" value="Valyl-tRNA_ligase"/>
</dbReference>
<name>X1PQH1_9ZZZZ</name>
<evidence type="ECO:0000256" key="6">
    <source>
        <dbReference type="ARBA" id="ARBA00023146"/>
    </source>
</evidence>
<reference evidence="10" key="1">
    <citation type="journal article" date="2014" name="Front. Microbiol.">
        <title>High frequency of phylogenetically diverse reductive dehalogenase-homologous genes in deep subseafloor sedimentary metagenomes.</title>
        <authorList>
            <person name="Kawai M."/>
            <person name="Futagami T."/>
            <person name="Toyoda A."/>
            <person name="Takaki Y."/>
            <person name="Nishi S."/>
            <person name="Hori S."/>
            <person name="Arai W."/>
            <person name="Tsubouchi T."/>
            <person name="Morono Y."/>
            <person name="Uchiyama I."/>
            <person name="Ito T."/>
            <person name="Fujiyama A."/>
            <person name="Inagaki F."/>
            <person name="Takami H."/>
        </authorList>
    </citation>
    <scope>NUCLEOTIDE SEQUENCE</scope>
    <source>
        <strain evidence="10">Expedition CK06-06</strain>
    </source>
</reference>
<comment type="caution">
    <text evidence="10">The sequence shown here is derived from an EMBL/GenBank/DDBJ whole genome shotgun (WGS) entry which is preliminary data.</text>
</comment>
<dbReference type="CDD" id="cd07962">
    <property type="entry name" value="Anticodon_Ia_Val"/>
    <property type="match status" value="1"/>
</dbReference>
<evidence type="ECO:0000256" key="2">
    <source>
        <dbReference type="ARBA" id="ARBA00022598"/>
    </source>
</evidence>
<evidence type="ECO:0000256" key="1">
    <source>
        <dbReference type="ARBA" id="ARBA00013169"/>
    </source>
</evidence>
<feature type="domain" description="Methionyl/Valyl/Leucyl/Isoleucyl-tRNA synthetase anticodon-binding" evidence="9">
    <location>
        <begin position="38"/>
        <end position="179"/>
    </location>
</feature>
<dbReference type="InterPro" id="IPR013155">
    <property type="entry name" value="M/V/L/I-tRNA-synth_anticd-bd"/>
</dbReference>
<keyword evidence="6" id="KW-0030">Aminoacyl-tRNA synthetase</keyword>
<feature type="non-terminal residue" evidence="10">
    <location>
        <position position="1"/>
    </location>
</feature>
<evidence type="ECO:0000313" key="10">
    <source>
        <dbReference type="EMBL" id="GAI33139.1"/>
    </source>
</evidence>
<feature type="non-terminal residue" evidence="10">
    <location>
        <position position="251"/>
    </location>
</feature>
<keyword evidence="5" id="KW-0648">Protein biosynthesis</keyword>
<dbReference type="Gene3D" id="1.10.730.10">
    <property type="entry name" value="Isoleucyl-tRNA Synthetase, Domain 1"/>
    <property type="match status" value="1"/>
</dbReference>
<accession>X1PQH1</accession>
<dbReference type="EMBL" id="BARV01032281">
    <property type="protein sequence ID" value="GAI33139.1"/>
    <property type="molecule type" value="Genomic_DNA"/>
</dbReference>
<sequence>RNFANKAWNAARFVITSLADEAVEPPQPGQRQGMPLEDRWIMSRLHRLIGDVEKLLSAFQVGEAGRQAHDFFWGEFCDWYIEMAKVRLKAGDPSPLPILAHVLDTSLRLLHPFMPFVTEAIWQNLRSHLRPPQAEALIVAPWPKANKRWQDKEAEAQAQAVMDVVRAIRNIRAERGVEPVRYVEAYLVVDGMHEAAEASRLIIETLARVRPLHIVDGTGAAPRERVITAVLRDVQVVVPLAGLFDLEAERA</sequence>
<evidence type="ECO:0000256" key="4">
    <source>
        <dbReference type="ARBA" id="ARBA00022840"/>
    </source>
</evidence>
<gene>
    <name evidence="10" type="ORF">S06H3_50929</name>
</gene>
<keyword evidence="2" id="KW-0436">Ligase</keyword>
<proteinExistence type="predicted"/>
<organism evidence="10">
    <name type="scientific">marine sediment metagenome</name>
    <dbReference type="NCBI Taxonomy" id="412755"/>
    <lineage>
        <taxon>unclassified sequences</taxon>
        <taxon>metagenomes</taxon>
        <taxon>ecological metagenomes</taxon>
    </lineage>
</organism>
<evidence type="ECO:0000256" key="8">
    <source>
        <dbReference type="ARBA" id="ARBA00047552"/>
    </source>
</evidence>
<dbReference type="AlphaFoldDB" id="X1PQH1"/>
<dbReference type="InterPro" id="IPR033705">
    <property type="entry name" value="Anticodon_Ia_Val"/>
</dbReference>
<dbReference type="PANTHER" id="PTHR11946">
    <property type="entry name" value="VALYL-TRNA SYNTHETASES"/>
    <property type="match status" value="1"/>
</dbReference>
<evidence type="ECO:0000256" key="7">
    <source>
        <dbReference type="ARBA" id="ARBA00029936"/>
    </source>
</evidence>
<protein>
    <recommendedName>
        <fullName evidence="1">valine--tRNA ligase</fullName>
        <ecNumber evidence="1">6.1.1.9</ecNumber>
    </recommendedName>
    <alternativeName>
        <fullName evidence="7">Valyl-tRNA synthetase</fullName>
    </alternativeName>
</protein>
<dbReference type="GO" id="GO:0004832">
    <property type="term" value="F:valine-tRNA ligase activity"/>
    <property type="evidence" value="ECO:0007669"/>
    <property type="project" value="UniProtKB-EC"/>
</dbReference>
<evidence type="ECO:0000256" key="3">
    <source>
        <dbReference type="ARBA" id="ARBA00022741"/>
    </source>
</evidence>
<dbReference type="EC" id="6.1.1.9" evidence="1"/>
<keyword evidence="3" id="KW-0547">Nucleotide-binding</keyword>
<dbReference type="PANTHER" id="PTHR11946:SF93">
    <property type="entry name" value="VALINE--TRNA LIGASE, CHLOROPLASTIC_MITOCHONDRIAL 2"/>
    <property type="match status" value="1"/>
</dbReference>
<dbReference type="SUPFAM" id="SSF47323">
    <property type="entry name" value="Anticodon-binding domain of a subclass of class I aminoacyl-tRNA synthetases"/>
    <property type="match status" value="1"/>
</dbReference>
<dbReference type="InterPro" id="IPR009080">
    <property type="entry name" value="tRNAsynth_Ia_anticodon-bd"/>
</dbReference>
<evidence type="ECO:0000256" key="5">
    <source>
        <dbReference type="ARBA" id="ARBA00022917"/>
    </source>
</evidence>
<dbReference type="Pfam" id="PF08264">
    <property type="entry name" value="Anticodon_1"/>
    <property type="match status" value="1"/>
</dbReference>
<evidence type="ECO:0000259" key="9">
    <source>
        <dbReference type="Pfam" id="PF08264"/>
    </source>
</evidence>